<sequence>MKNFKNTLLITTIIAMISGISCLTSERSVITKREISNKNQQNPILITYGIENYTMWYIKCDTKNHESIVGCLIVIHNDLSAKNTTRCRFYLHATSSNFVSAADSIKSYRLGEKILISWIDYTLYGPSMRVHILHADDELVYPEMFLNFILVSMWNCSDMRASKTRGTEYNPDNFNHQTLMENHVVYLNDDSFDVFYVYKEDFQWVQERFSVDGRRLSEPVLRKKFHVNDNAVVLADYPKNVDGLIHNQERYKIQEVCEDEIPCKTMKINTDRKSQSTANGYRGFCTKNGPDSWLCHKKFYHSDSSFMLEFDYEPLHFMIYNIPYELILTVTSKKLPTGGLLILMTAFVLDMVEFGFNLREYEPVEIVRLDTIPWQIMAHAFQTKYETVCLSIVFSIDTDDVHNRVDCLPRKDLTVKKTSIKNEGH</sequence>
<reference evidence="1" key="1">
    <citation type="submission" date="2023-04" db="EMBL/GenBank/DDBJ databases">
        <title>A chromosome-level genome assembly of the parasitoid wasp Eretmocerus hayati.</title>
        <authorList>
            <person name="Zhong Y."/>
            <person name="Liu S."/>
            <person name="Liu Y."/>
        </authorList>
    </citation>
    <scope>NUCLEOTIDE SEQUENCE</scope>
    <source>
        <strain evidence="1">ZJU_SS_LIU_2023</strain>
    </source>
</reference>
<organism evidence="1 2">
    <name type="scientific">Eretmocerus hayati</name>
    <dbReference type="NCBI Taxonomy" id="131215"/>
    <lineage>
        <taxon>Eukaryota</taxon>
        <taxon>Metazoa</taxon>
        <taxon>Ecdysozoa</taxon>
        <taxon>Arthropoda</taxon>
        <taxon>Hexapoda</taxon>
        <taxon>Insecta</taxon>
        <taxon>Pterygota</taxon>
        <taxon>Neoptera</taxon>
        <taxon>Endopterygota</taxon>
        <taxon>Hymenoptera</taxon>
        <taxon>Apocrita</taxon>
        <taxon>Proctotrupomorpha</taxon>
        <taxon>Chalcidoidea</taxon>
        <taxon>Aphelinidae</taxon>
        <taxon>Aphelininae</taxon>
        <taxon>Eretmocerus</taxon>
    </lineage>
</organism>
<keyword evidence="2" id="KW-1185">Reference proteome</keyword>
<evidence type="ECO:0000313" key="2">
    <source>
        <dbReference type="Proteomes" id="UP001239111"/>
    </source>
</evidence>
<dbReference type="EMBL" id="CM056742">
    <property type="protein sequence ID" value="KAJ8675002.1"/>
    <property type="molecule type" value="Genomic_DNA"/>
</dbReference>
<protein>
    <submittedName>
        <fullName evidence="1">Uncharacterized protein</fullName>
    </submittedName>
</protein>
<evidence type="ECO:0000313" key="1">
    <source>
        <dbReference type="EMBL" id="KAJ8675002.1"/>
    </source>
</evidence>
<dbReference type="Proteomes" id="UP001239111">
    <property type="component" value="Chromosome 2"/>
</dbReference>
<accession>A0ACC2NVA1</accession>
<comment type="caution">
    <text evidence="1">The sequence shown here is derived from an EMBL/GenBank/DDBJ whole genome shotgun (WGS) entry which is preliminary data.</text>
</comment>
<name>A0ACC2NVA1_9HYME</name>
<proteinExistence type="predicted"/>
<gene>
    <name evidence="1" type="ORF">QAD02_010788</name>
</gene>